<evidence type="ECO:0000313" key="15">
    <source>
        <dbReference type="EMBL" id="KUK22716.1"/>
    </source>
</evidence>
<protein>
    <recommendedName>
        <fullName evidence="13">GTP cyclohydrolase-2</fullName>
        <ecNumber evidence="13">3.5.4.25</ecNumber>
    </recommendedName>
    <alternativeName>
        <fullName evidence="13">GTP cyclohydrolase II</fullName>
    </alternativeName>
</protein>
<dbReference type="PANTHER" id="PTHR21327:SF18">
    <property type="entry name" value="3,4-DIHYDROXY-2-BUTANONE 4-PHOSPHATE SYNTHASE"/>
    <property type="match status" value="1"/>
</dbReference>
<dbReference type="CDD" id="cd00641">
    <property type="entry name" value="GTP_cyclohydro2"/>
    <property type="match status" value="1"/>
</dbReference>
<comment type="pathway">
    <text evidence="3 13">Cofactor biosynthesis; riboflavin biosynthesis; 5-amino-6-(D-ribitylamino)uracil from GTP: step 1/4.</text>
</comment>
<evidence type="ECO:0000313" key="16">
    <source>
        <dbReference type="Proteomes" id="UP000058636"/>
    </source>
</evidence>
<evidence type="ECO:0000256" key="12">
    <source>
        <dbReference type="ARBA" id="ARBA00049295"/>
    </source>
</evidence>
<evidence type="ECO:0000256" key="1">
    <source>
        <dbReference type="ARBA" id="ARBA00000141"/>
    </source>
</evidence>
<dbReference type="GO" id="GO:0005525">
    <property type="term" value="F:GTP binding"/>
    <property type="evidence" value="ECO:0007669"/>
    <property type="project" value="UniProtKB-KW"/>
</dbReference>
<dbReference type="Proteomes" id="UP000058636">
    <property type="component" value="Unassembled WGS sequence"/>
</dbReference>
<dbReference type="InterPro" id="IPR036144">
    <property type="entry name" value="RibA-like_sf"/>
</dbReference>
<keyword evidence="8 13" id="KW-0547">Nucleotide-binding</keyword>
<evidence type="ECO:0000256" key="9">
    <source>
        <dbReference type="ARBA" id="ARBA00022801"/>
    </source>
</evidence>
<comment type="function">
    <text evidence="2">Catalyzes the conversion of D-ribulose 5-phosphate to formate and 3,4-dihydroxy-2-butanone 4-phosphate.</text>
</comment>
<comment type="similarity">
    <text evidence="5">In the N-terminal section; belongs to the DHBP synthase family.</text>
</comment>
<dbReference type="GO" id="GO:0003935">
    <property type="term" value="F:GTP cyclohydrolase II activity"/>
    <property type="evidence" value="ECO:0007669"/>
    <property type="project" value="UniProtKB-UniRule"/>
</dbReference>
<feature type="binding site" evidence="13">
    <location>
        <begin position="277"/>
        <end position="279"/>
    </location>
    <ligand>
        <name>GTP</name>
        <dbReference type="ChEBI" id="CHEBI:37565"/>
    </ligand>
</feature>
<dbReference type="Gene3D" id="3.90.870.10">
    <property type="entry name" value="DHBP synthase"/>
    <property type="match status" value="1"/>
</dbReference>
<keyword evidence="10 13" id="KW-0862">Zinc</keyword>
<dbReference type="InterPro" id="IPR032677">
    <property type="entry name" value="GTP_cyclohydro_II"/>
</dbReference>
<dbReference type="NCBIfam" id="TIGR00505">
    <property type="entry name" value="ribA"/>
    <property type="match status" value="1"/>
</dbReference>
<comment type="catalytic activity">
    <reaction evidence="12 13">
        <text>GTP + 4 H2O = 2,5-diamino-6-hydroxy-4-(5-phosphoribosylamino)-pyrimidine + formate + 2 phosphate + 3 H(+)</text>
        <dbReference type="Rhea" id="RHEA:23704"/>
        <dbReference type="ChEBI" id="CHEBI:15377"/>
        <dbReference type="ChEBI" id="CHEBI:15378"/>
        <dbReference type="ChEBI" id="CHEBI:15740"/>
        <dbReference type="ChEBI" id="CHEBI:37565"/>
        <dbReference type="ChEBI" id="CHEBI:43474"/>
        <dbReference type="ChEBI" id="CHEBI:58614"/>
        <dbReference type="EC" id="3.5.4.25"/>
    </reaction>
</comment>
<gene>
    <name evidence="13" type="primary">ribA</name>
    <name evidence="15" type="ORF">XD57_1185</name>
</gene>
<proteinExistence type="inferred from homology"/>
<feature type="binding site" evidence="13">
    <location>
        <position position="256"/>
    </location>
    <ligand>
        <name>GTP</name>
        <dbReference type="ChEBI" id="CHEBI:37565"/>
    </ligand>
</feature>
<dbReference type="GO" id="GO:0008686">
    <property type="term" value="F:3,4-dihydroxy-2-butanone-4-phosphate synthase activity"/>
    <property type="evidence" value="ECO:0007669"/>
    <property type="project" value="UniProtKB-EC"/>
</dbReference>
<evidence type="ECO:0000256" key="7">
    <source>
        <dbReference type="ARBA" id="ARBA00022723"/>
    </source>
</evidence>
<dbReference type="SUPFAM" id="SSF142695">
    <property type="entry name" value="RibA-like"/>
    <property type="match status" value="1"/>
</dbReference>
<evidence type="ECO:0000256" key="4">
    <source>
        <dbReference type="ARBA" id="ARBA00004904"/>
    </source>
</evidence>
<dbReference type="GO" id="GO:0005829">
    <property type="term" value="C:cytosol"/>
    <property type="evidence" value="ECO:0007669"/>
    <property type="project" value="TreeGrafter"/>
</dbReference>
<evidence type="ECO:0000256" key="3">
    <source>
        <dbReference type="ARBA" id="ARBA00004853"/>
    </source>
</evidence>
<reference evidence="15 16" key="1">
    <citation type="journal article" date="2015" name="MBio">
        <title>Genome-Resolved Metagenomic Analysis Reveals Roles for Candidate Phyla and Other Microbial Community Members in Biogeochemical Transformations in Oil Reservoirs.</title>
        <authorList>
            <person name="Hu P."/>
            <person name="Tom L."/>
            <person name="Singh A."/>
            <person name="Thomas B.C."/>
            <person name="Baker B.J."/>
            <person name="Piceno Y.M."/>
            <person name="Andersen G.L."/>
            <person name="Banfield J.F."/>
        </authorList>
    </citation>
    <scope>NUCLEOTIDE SEQUENCE [LARGE SCALE GENOMIC DNA]</scope>
    <source>
        <strain evidence="15">46_26</strain>
    </source>
</reference>
<dbReference type="InterPro" id="IPR017945">
    <property type="entry name" value="DHBP_synth_RibB-like_a/b_dom"/>
</dbReference>
<dbReference type="RefSeq" id="WP_334100706.1">
    <property type="nucleotide sequence ID" value="NZ_DAITJQ010000004.1"/>
</dbReference>
<feature type="active site" description="Proton acceptor" evidence="13">
    <location>
        <position position="311"/>
    </location>
</feature>
<comment type="function">
    <text evidence="13">Catalyzes the conversion of GTP to 2,5-diamino-6-ribosylamino-4(3H)-pyrimidinone 5'-phosphate (DARP), formate and pyrophosphate.</text>
</comment>
<dbReference type="UniPathway" id="UPA00275">
    <property type="reaction ID" value="UER00399"/>
</dbReference>
<keyword evidence="7 13" id="KW-0479">Metal-binding</keyword>
<dbReference type="Pfam" id="PF00925">
    <property type="entry name" value="GTP_cyclohydro2"/>
    <property type="match status" value="1"/>
</dbReference>
<evidence type="ECO:0000256" key="10">
    <source>
        <dbReference type="ARBA" id="ARBA00022833"/>
    </source>
</evidence>
<dbReference type="InterPro" id="IPR000926">
    <property type="entry name" value="RibA"/>
</dbReference>
<dbReference type="EMBL" id="LGFG01000104">
    <property type="protein sequence ID" value="KUK22716.1"/>
    <property type="molecule type" value="Genomic_DNA"/>
</dbReference>
<comment type="pathway">
    <text evidence="4">Cofactor biosynthesis; riboflavin biosynthesis; 2-hydroxy-3-oxobutyl phosphate from D-ribulose 5-phosphate: step 1/1.</text>
</comment>
<feature type="binding site" evidence="13">
    <location>
        <position position="334"/>
    </location>
    <ligand>
        <name>GTP</name>
        <dbReference type="ChEBI" id="CHEBI:37565"/>
    </ligand>
</feature>
<comment type="caution">
    <text evidence="15">The sequence shown here is derived from an EMBL/GenBank/DDBJ whole genome shotgun (WGS) entry which is preliminary data.</text>
</comment>
<accession>A0A124FFW0</accession>
<feature type="binding site" evidence="13">
    <location>
        <position position="339"/>
    </location>
    <ligand>
        <name>GTP</name>
        <dbReference type="ChEBI" id="CHEBI:37565"/>
    </ligand>
</feature>
<evidence type="ECO:0000256" key="11">
    <source>
        <dbReference type="ARBA" id="ARBA00023134"/>
    </source>
</evidence>
<evidence type="ECO:0000256" key="8">
    <source>
        <dbReference type="ARBA" id="ARBA00022741"/>
    </source>
</evidence>
<dbReference type="Pfam" id="PF00926">
    <property type="entry name" value="DHBP_synthase"/>
    <property type="match status" value="1"/>
</dbReference>
<evidence type="ECO:0000256" key="6">
    <source>
        <dbReference type="ARBA" id="ARBA00022619"/>
    </source>
</evidence>
<feature type="binding site" evidence="13">
    <location>
        <position position="253"/>
    </location>
    <ligand>
        <name>Zn(2+)</name>
        <dbReference type="ChEBI" id="CHEBI:29105"/>
        <note>catalytic</note>
    </ligand>
</feature>
<evidence type="ECO:0000256" key="2">
    <source>
        <dbReference type="ARBA" id="ARBA00002284"/>
    </source>
</evidence>
<keyword evidence="11 13" id="KW-0342">GTP-binding</keyword>
<dbReference type="FunFam" id="3.40.50.10990:FF:000002">
    <property type="entry name" value="GTP cyclohydrolase-2"/>
    <property type="match status" value="1"/>
</dbReference>
<comment type="cofactor">
    <cofactor evidence="13">
        <name>Zn(2+)</name>
        <dbReference type="ChEBI" id="CHEBI:29105"/>
    </cofactor>
    <text evidence="13">Binds 1 zinc ion per subunit.</text>
</comment>
<evidence type="ECO:0000256" key="13">
    <source>
        <dbReference type="HAMAP-Rule" id="MF_00179"/>
    </source>
</evidence>
<dbReference type="GO" id="GO:0009231">
    <property type="term" value="P:riboflavin biosynthetic process"/>
    <property type="evidence" value="ECO:0007669"/>
    <property type="project" value="UniProtKB-UniRule"/>
</dbReference>
<dbReference type="EC" id="3.5.4.25" evidence="13"/>
<dbReference type="PANTHER" id="PTHR21327">
    <property type="entry name" value="GTP CYCLOHYDROLASE II-RELATED"/>
    <property type="match status" value="1"/>
</dbReference>
<dbReference type="PIRSF" id="PIRSF001259">
    <property type="entry name" value="RibA"/>
    <property type="match status" value="1"/>
</dbReference>
<dbReference type="HAMAP" id="MF_00179">
    <property type="entry name" value="RibA"/>
    <property type="match status" value="1"/>
</dbReference>
<dbReference type="Gene3D" id="3.40.50.10990">
    <property type="entry name" value="GTP cyclohydrolase II"/>
    <property type="match status" value="1"/>
</dbReference>
<dbReference type="SUPFAM" id="SSF55821">
    <property type="entry name" value="YrdC/RibB"/>
    <property type="match status" value="1"/>
</dbReference>
<dbReference type="PATRIC" id="fig|93930.3.peg.196"/>
<evidence type="ECO:0000256" key="5">
    <source>
        <dbReference type="ARBA" id="ARBA00005520"/>
    </source>
</evidence>
<dbReference type="NCBIfam" id="NF001591">
    <property type="entry name" value="PRK00393.1"/>
    <property type="match status" value="1"/>
</dbReference>
<keyword evidence="6 13" id="KW-0686">Riboflavin biosynthesis</keyword>
<feature type="domain" description="GTP cyclohydrolase II" evidence="14">
    <location>
        <begin position="194"/>
        <end position="353"/>
    </location>
</feature>
<dbReference type="NCBIfam" id="NF006805">
    <property type="entry name" value="PRK09318.1"/>
    <property type="match status" value="1"/>
</dbReference>
<comment type="similarity">
    <text evidence="13">Belongs to the GTP cyclohydrolase II family.</text>
</comment>
<keyword evidence="9 13" id="KW-0378">Hydrolase</keyword>
<feature type="binding site" evidence="13">
    <location>
        <position position="240"/>
    </location>
    <ligand>
        <name>Zn(2+)</name>
        <dbReference type="ChEBI" id="CHEBI:29105"/>
        <note>catalytic</note>
    </ligand>
</feature>
<dbReference type="AlphaFoldDB" id="A0A124FFW0"/>
<feature type="binding site" evidence="13">
    <location>
        <position position="299"/>
    </location>
    <ligand>
        <name>GTP</name>
        <dbReference type="ChEBI" id="CHEBI:37565"/>
    </ligand>
</feature>
<dbReference type="InterPro" id="IPR000422">
    <property type="entry name" value="DHBP_synthase_RibB"/>
</dbReference>
<comment type="catalytic activity">
    <reaction evidence="1">
        <text>D-ribulose 5-phosphate = (2S)-2-hydroxy-3-oxobutyl phosphate + formate + H(+)</text>
        <dbReference type="Rhea" id="RHEA:18457"/>
        <dbReference type="ChEBI" id="CHEBI:15378"/>
        <dbReference type="ChEBI" id="CHEBI:15740"/>
        <dbReference type="ChEBI" id="CHEBI:58121"/>
        <dbReference type="ChEBI" id="CHEBI:58830"/>
        <dbReference type="EC" id="4.1.99.12"/>
    </reaction>
</comment>
<dbReference type="GO" id="GO:0008270">
    <property type="term" value="F:zinc ion binding"/>
    <property type="evidence" value="ECO:0007669"/>
    <property type="project" value="UniProtKB-UniRule"/>
</dbReference>
<name>A0A124FFW0_9THEM</name>
<feature type="active site" description="Nucleophile" evidence="13">
    <location>
        <position position="313"/>
    </location>
</feature>
<evidence type="ECO:0000259" key="14">
    <source>
        <dbReference type="Pfam" id="PF00925"/>
    </source>
</evidence>
<dbReference type="FunFam" id="3.90.870.10:FF:000018">
    <property type="entry name" value="Riboflavin biosynthesis protein RibBA"/>
    <property type="match status" value="1"/>
</dbReference>
<organism evidence="15 16">
    <name type="scientific">Thermotoga petrophila</name>
    <dbReference type="NCBI Taxonomy" id="93929"/>
    <lineage>
        <taxon>Bacteria</taxon>
        <taxon>Thermotogati</taxon>
        <taxon>Thermotogota</taxon>
        <taxon>Thermotogae</taxon>
        <taxon>Thermotogales</taxon>
        <taxon>Thermotogaceae</taxon>
        <taxon>Thermotoga</taxon>
    </lineage>
</organism>
<sequence>MEELREAFEEGKPVILIDRNRENEADFVFPAQLITEDVVSFFVTYGKGLFCVTADEEDLLKRGFVKLSSNYGANYFVPVDWGTGTGISALERAETCRKLAEGRYFHEFRYPGHVTVIGGVGFQRRKGHTEASLEISELAGFSRHAVIVEILDEKGNSHNLDYVLKLSEKFSLPVLEMDDVWREFVKRKLLMKKKAEATLPTDFGVFKVVSFENHLDGKEHFAIVKEPLEDPVAVRIHSECVTGDVLSSLRCDCGSQLANFLRYMSAHGGILIYLRQEGRGIGLSNKIAAYSLQDKGLDTVEANRVLGFSEDERDYAPAVQILKALGIERVLLFTNNQRKTVGLEKYGIEVVETKRLYGRVTPHNRFYLSTKMKKLGHELEEIFREVNS</sequence>
<feature type="binding site" evidence="13">
    <location>
        <position position="251"/>
    </location>
    <ligand>
        <name>Zn(2+)</name>
        <dbReference type="ChEBI" id="CHEBI:29105"/>
        <note>catalytic</note>
    </ligand>
</feature>
<feature type="binding site" evidence="13">
    <location>
        <begin position="235"/>
        <end position="239"/>
    </location>
    <ligand>
        <name>GTP</name>
        <dbReference type="ChEBI" id="CHEBI:37565"/>
    </ligand>
</feature>